<feature type="compositionally biased region" description="Basic residues" evidence="1">
    <location>
        <begin position="46"/>
        <end position="55"/>
    </location>
</feature>
<evidence type="ECO:0000313" key="3">
    <source>
        <dbReference type="Proteomes" id="UP000298652"/>
    </source>
</evidence>
<protein>
    <submittedName>
        <fullName evidence="2">Uncharacterized protein</fullName>
    </submittedName>
</protein>
<dbReference type="Proteomes" id="UP000298652">
    <property type="component" value="Chromosome 9"/>
</dbReference>
<organism evidence="2 3">
    <name type="scientific">Setaria viridis</name>
    <name type="common">Green bristlegrass</name>
    <name type="synonym">Setaria italica subsp. viridis</name>
    <dbReference type="NCBI Taxonomy" id="4556"/>
    <lineage>
        <taxon>Eukaryota</taxon>
        <taxon>Viridiplantae</taxon>
        <taxon>Streptophyta</taxon>
        <taxon>Embryophyta</taxon>
        <taxon>Tracheophyta</taxon>
        <taxon>Spermatophyta</taxon>
        <taxon>Magnoliopsida</taxon>
        <taxon>Liliopsida</taxon>
        <taxon>Poales</taxon>
        <taxon>Poaceae</taxon>
        <taxon>PACMAD clade</taxon>
        <taxon>Panicoideae</taxon>
        <taxon>Panicodae</taxon>
        <taxon>Paniceae</taxon>
        <taxon>Cenchrinae</taxon>
        <taxon>Setaria</taxon>
    </lineage>
</organism>
<dbReference type="Gramene" id="TKV91864">
    <property type="protein sequence ID" value="TKV91864"/>
    <property type="gene ID" value="SEVIR_9G125650v2"/>
</dbReference>
<dbReference type="AlphaFoldDB" id="A0A4U6SUF5"/>
<proteinExistence type="predicted"/>
<evidence type="ECO:0000313" key="2">
    <source>
        <dbReference type="EMBL" id="TKV91864.1"/>
    </source>
</evidence>
<sequence>MTILALGAYLRQQHINSSSQTSDQFTHMAVGNSTWKQNTHGIHASQFRRKSRRRSPAIGSGPRRAALPRRFHSRSDHVHAIDLGSSSGEGLADDGEPRRAATGSSWISRRKRTEGISLTKPVDKTRARIEPRRPCIWKLIEPSSFLDSS</sequence>
<reference evidence="2" key="1">
    <citation type="submission" date="2019-03" db="EMBL/GenBank/DDBJ databases">
        <title>WGS assembly of Setaria viridis.</title>
        <authorList>
            <person name="Huang P."/>
            <person name="Jenkins J."/>
            <person name="Grimwood J."/>
            <person name="Barry K."/>
            <person name="Healey A."/>
            <person name="Mamidi S."/>
            <person name="Sreedasyam A."/>
            <person name="Shu S."/>
            <person name="Feldman M."/>
            <person name="Wu J."/>
            <person name="Yu Y."/>
            <person name="Chen C."/>
            <person name="Johnson J."/>
            <person name="Rokhsar D."/>
            <person name="Baxter I."/>
            <person name="Schmutz J."/>
            <person name="Brutnell T."/>
            <person name="Kellogg E."/>
        </authorList>
    </citation>
    <scope>NUCLEOTIDE SEQUENCE [LARGE SCALE GENOMIC DNA]</scope>
</reference>
<keyword evidence="3" id="KW-1185">Reference proteome</keyword>
<accession>A0A4U6SUF5</accession>
<name>A0A4U6SUF5_SETVI</name>
<feature type="region of interest" description="Disordered" evidence="1">
    <location>
        <begin position="34"/>
        <end position="119"/>
    </location>
</feature>
<gene>
    <name evidence="2" type="ORF">SEVIR_9G125650v2</name>
</gene>
<evidence type="ECO:0000256" key="1">
    <source>
        <dbReference type="SAM" id="MobiDB-lite"/>
    </source>
</evidence>
<dbReference type="EMBL" id="CM016560">
    <property type="protein sequence ID" value="TKV91864.1"/>
    <property type="molecule type" value="Genomic_DNA"/>
</dbReference>